<name>A0AAD9PSD0_ACRCE</name>
<gene>
    <name evidence="2" type="ORF">P5673_031753</name>
</gene>
<dbReference type="EMBL" id="JARQWQ010000155">
    <property type="protein sequence ID" value="KAK2548142.1"/>
    <property type="molecule type" value="Genomic_DNA"/>
</dbReference>
<keyword evidence="3" id="KW-1185">Reference proteome</keyword>
<reference evidence="2" key="1">
    <citation type="journal article" date="2023" name="G3 (Bethesda)">
        <title>Whole genome assembly and annotation of the endangered Caribbean coral Acropora cervicornis.</title>
        <authorList>
            <person name="Selwyn J.D."/>
            <person name="Vollmer S.V."/>
        </authorList>
    </citation>
    <scope>NUCLEOTIDE SEQUENCE</scope>
    <source>
        <strain evidence="2">K2</strain>
    </source>
</reference>
<reference evidence="2" key="2">
    <citation type="journal article" date="2023" name="Science">
        <title>Genomic signatures of disease resistance in endangered staghorn corals.</title>
        <authorList>
            <person name="Vollmer S.V."/>
            <person name="Selwyn J.D."/>
            <person name="Despard B.A."/>
            <person name="Roesel C.L."/>
        </authorList>
    </citation>
    <scope>NUCLEOTIDE SEQUENCE</scope>
    <source>
        <strain evidence="2">K2</strain>
    </source>
</reference>
<evidence type="ECO:0000256" key="1">
    <source>
        <dbReference type="SAM" id="SignalP"/>
    </source>
</evidence>
<feature type="signal peptide" evidence="1">
    <location>
        <begin position="1"/>
        <end position="18"/>
    </location>
</feature>
<feature type="chain" id="PRO_5042231743" evidence="1">
    <location>
        <begin position="19"/>
        <end position="83"/>
    </location>
</feature>
<evidence type="ECO:0000313" key="3">
    <source>
        <dbReference type="Proteomes" id="UP001249851"/>
    </source>
</evidence>
<proteinExistence type="predicted"/>
<accession>A0AAD9PSD0</accession>
<sequence length="83" mass="9363">MSQRLLAVLLVVLMAVQSQYSRPAEAFTAGAGNIGNRKRMETVKDEAFSCRLQRICEDAQVACSNLKQNRQRKFRDSPDLMSN</sequence>
<keyword evidence="1" id="KW-0732">Signal</keyword>
<organism evidence="2 3">
    <name type="scientific">Acropora cervicornis</name>
    <name type="common">Staghorn coral</name>
    <dbReference type="NCBI Taxonomy" id="6130"/>
    <lineage>
        <taxon>Eukaryota</taxon>
        <taxon>Metazoa</taxon>
        <taxon>Cnidaria</taxon>
        <taxon>Anthozoa</taxon>
        <taxon>Hexacorallia</taxon>
        <taxon>Scleractinia</taxon>
        <taxon>Astrocoeniina</taxon>
        <taxon>Acroporidae</taxon>
        <taxon>Acropora</taxon>
    </lineage>
</organism>
<protein>
    <submittedName>
        <fullName evidence="2">Uncharacterized protein</fullName>
    </submittedName>
</protein>
<dbReference type="Proteomes" id="UP001249851">
    <property type="component" value="Unassembled WGS sequence"/>
</dbReference>
<dbReference type="AlphaFoldDB" id="A0AAD9PSD0"/>
<comment type="caution">
    <text evidence="2">The sequence shown here is derived from an EMBL/GenBank/DDBJ whole genome shotgun (WGS) entry which is preliminary data.</text>
</comment>
<evidence type="ECO:0000313" key="2">
    <source>
        <dbReference type="EMBL" id="KAK2548142.1"/>
    </source>
</evidence>